<dbReference type="NCBIfam" id="NF033563">
    <property type="entry name" value="transpos_IS30"/>
    <property type="match status" value="1"/>
</dbReference>
<dbReference type="InterPro" id="IPR001584">
    <property type="entry name" value="Integrase_cat-core"/>
</dbReference>
<keyword evidence="1" id="KW-0233">DNA recombination</keyword>
<gene>
    <name evidence="2" type="ORF">C1Y38_07095</name>
</gene>
<evidence type="ECO:0000313" key="3">
    <source>
        <dbReference type="Proteomes" id="UP000236514"/>
    </source>
</evidence>
<dbReference type="GO" id="GO:0006310">
    <property type="term" value="P:DNA recombination"/>
    <property type="evidence" value="ECO:0007669"/>
    <property type="project" value="UniProtKB-KW"/>
</dbReference>
<dbReference type="GO" id="GO:0032196">
    <property type="term" value="P:transposition"/>
    <property type="evidence" value="ECO:0007669"/>
    <property type="project" value="TreeGrafter"/>
</dbReference>
<accession>A0A2K2TI28</accession>
<dbReference type="AlphaFoldDB" id="A0A2K2TI28"/>
<comment type="caution">
    <text evidence="2">The sequence shown here is derived from an EMBL/GenBank/DDBJ whole genome shotgun (WGS) entry which is preliminary data.</text>
</comment>
<dbReference type="GO" id="GO:0004803">
    <property type="term" value="F:transposase activity"/>
    <property type="evidence" value="ECO:0007669"/>
    <property type="project" value="TreeGrafter"/>
</dbReference>
<dbReference type="RefSeq" id="WP_048340506.1">
    <property type="nucleotide sequence ID" value="NZ_CP021104.1"/>
</dbReference>
<dbReference type="PANTHER" id="PTHR10948">
    <property type="entry name" value="TRANSPOSASE"/>
    <property type="match status" value="1"/>
</dbReference>
<dbReference type="GO" id="GO:0005829">
    <property type="term" value="C:cytosol"/>
    <property type="evidence" value="ECO:0007669"/>
    <property type="project" value="TreeGrafter"/>
</dbReference>
<proteinExistence type="predicted"/>
<evidence type="ECO:0000256" key="1">
    <source>
        <dbReference type="ARBA" id="ARBA00023172"/>
    </source>
</evidence>
<dbReference type="InterPro" id="IPR051917">
    <property type="entry name" value="Transposase-Integrase"/>
</dbReference>
<dbReference type="GO" id="GO:0015074">
    <property type="term" value="P:DNA integration"/>
    <property type="evidence" value="ECO:0007669"/>
    <property type="project" value="InterPro"/>
</dbReference>
<dbReference type="Gene3D" id="3.30.420.10">
    <property type="entry name" value="Ribonuclease H-like superfamily/Ribonuclease H"/>
    <property type="match status" value="1"/>
</dbReference>
<dbReference type="PROSITE" id="PS50994">
    <property type="entry name" value="INTEGRASE"/>
    <property type="match status" value="1"/>
</dbReference>
<dbReference type="EMBL" id="POTQ01000014">
    <property type="protein sequence ID" value="PNV57628.1"/>
    <property type="molecule type" value="Genomic_DNA"/>
</dbReference>
<name>A0A2K2TI28_LIMFE</name>
<dbReference type="InterPro" id="IPR053392">
    <property type="entry name" value="Transposase_IS30-like"/>
</dbReference>
<dbReference type="PANTHER" id="PTHR10948:SF23">
    <property type="entry name" value="TRANSPOSASE INSI FOR INSERTION SEQUENCE ELEMENT IS30A-RELATED"/>
    <property type="match status" value="1"/>
</dbReference>
<dbReference type="InterPro" id="IPR036397">
    <property type="entry name" value="RNaseH_sf"/>
</dbReference>
<dbReference type="InterPro" id="IPR025246">
    <property type="entry name" value="IS30-like_HTH"/>
</dbReference>
<protein>
    <submittedName>
        <fullName evidence="2">IS30 family transposase</fullName>
    </submittedName>
</protein>
<organism evidence="2 3">
    <name type="scientific">Limosilactobacillus fermentum</name>
    <name type="common">Lactobacillus fermentum</name>
    <dbReference type="NCBI Taxonomy" id="1613"/>
    <lineage>
        <taxon>Bacteria</taxon>
        <taxon>Bacillati</taxon>
        <taxon>Bacillota</taxon>
        <taxon>Bacilli</taxon>
        <taxon>Lactobacillales</taxon>
        <taxon>Lactobacillaceae</taxon>
        <taxon>Limosilactobacillus</taxon>
    </lineage>
</organism>
<dbReference type="InterPro" id="IPR012337">
    <property type="entry name" value="RNaseH-like_sf"/>
</dbReference>
<reference evidence="2 3" key="1">
    <citation type="submission" date="2018-01" db="EMBL/GenBank/DDBJ databases">
        <title>Draft genome sequence of the feruloyl esterase-producing strain Lactobacillus fermentum CRL 1446, isolated from artisanal goat milk cheese.</title>
        <authorList>
            <person name="Abeijon Mukdsi M.C."/>
            <person name="Saavedra L."/>
            <person name="Gauffin Cano M.P."/>
            <person name="Hebert E.M."/>
            <person name="Medina R.B."/>
        </authorList>
    </citation>
    <scope>NUCLEOTIDE SEQUENCE [LARGE SCALE GENOMIC DNA]</scope>
    <source>
        <strain evidence="2 3">CRL 1446</strain>
    </source>
</reference>
<dbReference type="Pfam" id="PF13936">
    <property type="entry name" value="HTH_38"/>
    <property type="match status" value="1"/>
</dbReference>
<dbReference type="Pfam" id="PF00665">
    <property type="entry name" value="rve"/>
    <property type="match status" value="1"/>
</dbReference>
<dbReference type="SUPFAM" id="SSF53098">
    <property type="entry name" value="Ribonuclease H-like"/>
    <property type="match status" value="1"/>
</dbReference>
<dbReference type="GO" id="GO:0003676">
    <property type="term" value="F:nucleic acid binding"/>
    <property type="evidence" value="ECO:0007669"/>
    <property type="project" value="InterPro"/>
</dbReference>
<dbReference type="Proteomes" id="UP000236514">
    <property type="component" value="Unassembled WGS sequence"/>
</dbReference>
<sequence length="310" mass="36173">MSHILTLSDRTVIQTLLKVGYSQKQIAKEVGVAPSTINYELKRCPKGYYDADQAQEDCEKKLTRRGRKTLLTENLREFVRGIILEQRWSFEVIAHILQMPFKTLYNWLDKGWLDIKREVLPDHGVRYRKSHDGRGQYTRGAKFIDQRPDEANLRQEIGHFEVDTILSGKTRGEVLATFTDRKSRLMIIRRLPGRDSKAMTKAILELNEELRGLIKSITSDHGKEFAGFKEIEAYGIAHYFAHPYAPHERGTNERLNRELRLHIPKNQPIESVTDEELTMISKYLNWRPRKCLGWKTPLQVFFGDLSEKFD</sequence>
<evidence type="ECO:0000313" key="2">
    <source>
        <dbReference type="EMBL" id="PNV57628.1"/>
    </source>
</evidence>